<evidence type="ECO:0000256" key="4">
    <source>
        <dbReference type="ARBA" id="ARBA00023012"/>
    </source>
</evidence>
<dbReference type="AlphaFoldDB" id="A0A6A2X5P7"/>
<evidence type="ECO:0000256" key="3">
    <source>
        <dbReference type="ARBA" id="ARBA00022990"/>
    </source>
</evidence>
<organism evidence="10 11">
    <name type="scientific">Hibiscus syriacus</name>
    <name type="common">Rose of Sharon</name>
    <dbReference type="NCBI Taxonomy" id="106335"/>
    <lineage>
        <taxon>Eukaryota</taxon>
        <taxon>Viridiplantae</taxon>
        <taxon>Streptophyta</taxon>
        <taxon>Embryophyta</taxon>
        <taxon>Tracheophyta</taxon>
        <taxon>Spermatophyta</taxon>
        <taxon>Magnoliopsida</taxon>
        <taxon>eudicotyledons</taxon>
        <taxon>Gunneridae</taxon>
        <taxon>Pentapetalae</taxon>
        <taxon>rosids</taxon>
        <taxon>malvids</taxon>
        <taxon>Malvales</taxon>
        <taxon>Malvaceae</taxon>
        <taxon>Malvoideae</taxon>
        <taxon>Hibiscus</taxon>
    </lineage>
</organism>
<dbReference type="EMBL" id="VEPZ02001512">
    <property type="protein sequence ID" value="KAE8670382.1"/>
    <property type="molecule type" value="Genomic_DNA"/>
</dbReference>
<dbReference type="GO" id="GO:0005829">
    <property type="term" value="C:cytosol"/>
    <property type="evidence" value="ECO:0007669"/>
    <property type="project" value="UniProtKB-SubCell"/>
</dbReference>
<keyword evidence="6" id="KW-0597">Phosphoprotein</keyword>
<evidence type="ECO:0000256" key="8">
    <source>
        <dbReference type="SAM" id="Phobius"/>
    </source>
</evidence>
<sequence length="195" mass="22216">MEVVQIQRRLVDFTKSLFMEVIPSKKNKTGTLRHTNLLTKISVLCLICLVLLLLVVVDREKGLLDSQFLQLQQLQDESNPDFVVEVVSLFFDDSEKLLNELTIALDQPNVDFKKVDGYVHQLKGSSSSIGAQRVKNACVDFRNFCEVQNIEGCRTCLQQVKQECYLVKNKLETLFRLEQQIVASGGSIPMIEMDF</sequence>
<keyword evidence="11" id="KW-1185">Reference proteome</keyword>
<dbReference type="PROSITE" id="PS50894">
    <property type="entry name" value="HPT"/>
    <property type="match status" value="1"/>
</dbReference>
<feature type="transmembrane region" description="Helical" evidence="8">
    <location>
        <begin position="37"/>
        <end position="57"/>
    </location>
</feature>
<dbReference type="GO" id="GO:0005634">
    <property type="term" value="C:nucleus"/>
    <property type="evidence" value="ECO:0007669"/>
    <property type="project" value="UniProtKB-SubCell"/>
</dbReference>
<dbReference type="CDD" id="cd00088">
    <property type="entry name" value="HPT"/>
    <property type="match status" value="1"/>
</dbReference>
<evidence type="ECO:0000256" key="5">
    <source>
        <dbReference type="ARBA" id="ARBA00023242"/>
    </source>
</evidence>
<evidence type="ECO:0000256" key="6">
    <source>
        <dbReference type="PROSITE-ProRule" id="PRU00110"/>
    </source>
</evidence>
<name>A0A6A2X5P7_HIBSY</name>
<dbReference type="Pfam" id="PF01627">
    <property type="entry name" value="Hpt"/>
    <property type="match status" value="1"/>
</dbReference>
<evidence type="ECO:0000256" key="2">
    <source>
        <dbReference type="ARBA" id="ARBA00022864"/>
    </source>
</evidence>
<protein>
    <recommendedName>
        <fullName evidence="7">Histidine-containing phosphotransfer protein</fullName>
    </recommendedName>
</protein>
<proteinExistence type="predicted"/>
<keyword evidence="2 7" id="KW-0932">Cytokinin signaling pathway</keyword>
<dbReference type="FunFam" id="1.20.120.160:FF:000001">
    <property type="entry name" value="Histidine-containing phosphotransfer protein 1"/>
    <property type="match status" value="1"/>
</dbReference>
<evidence type="ECO:0000256" key="1">
    <source>
        <dbReference type="ARBA" id="ARBA00022490"/>
    </source>
</evidence>
<evidence type="ECO:0000313" key="10">
    <source>
        <dbReference type="EMBL" id="KAE8670382.1"/>
    </source>
</evidence>
<dbReference type="InterPro" id="IPR008207">
    <property type="entry name" value="Sig_transdc_His_kin_Hpt_dom"/>
</dbReference>
<evidence type="ECO:0000259" key="9">
    <source>
        <dbReference type="PROSITE" id="PS50894"/>
    </source>
</evidence>
<reference evidence="10" key="1">
    <citation type="submission" date="2019-09" db="EMBL/GenBank/DDBJ databases">
        <title>Draft genome information of white flower Hibiscus syriacus.</title>
        <authorList>
            <person name="Kim Y.-M."/>
        </authorList>
    </citation>
    <scope>NUCLEOTIDE SEQUENCE [LARGE SCALE GENOMIC DNA]</scope>
    <source>
        <strain evidence="10">YM2019G1</strain>
    </source>
</reference>
<dbReference type="GO" id="GO:0009736">
    <property type="term" value="P:cytokinin-activated signaling pathway"/>
    <property type="evidence" value="ECO:0007669"/>
    <property type="project" value="UniProtKB-KW"/>
</dbReference>
<dbReference type="GO" id="GO:0043424">
    <property type="term" value="F:protein histidine kinase binding"/>
    <property type="evidence" value="ECO:0007669"/>
    <property type="project" value="UniProtKB-UniRule"/>
</dbReference>
<dbReference type="PANTHER" id="PTHR28242:SF5">
    <property type="entry name" value="HISTIDINE-CONTAINING PHOSPHOTRANSFER PROTEIN 1"/>
    <property type="match status" value="1"/>
</dbReference>
<dbReference type="Gene3D" id="1.20.120.160">
    <property type="entry name" value="HPT domain"/>
    <property type="match status" value="1"/>
</dbReference>
<keyword evidence="4 7" id="KW-0902">Two-component regulatory system</keyword>
<evidence type="ECO:0000256" key="7">
    <source>
        <dbReference type="RuleBase" id="RU369004"/>
    </source>
</evidence>
<feature type="domain" description="HPt" evidence="9">
    <location>
        <begin position="79"/>
        <end position="184"/>
    </location>
</feature>
<comment type="function">
    <text evidence="7">Functions as a two-component phosphorelay mediators between cytokinin sensor histidine kinases and response regulators (B-type ARRs). Plays an important role in propagating cytokinin signal transduction.</text>
</comment>
<dbReference type="PANTHER" id="PTHR28242">
    <property type="entry name" value="PHOSPHORELAY INTERMEDIATE PROTEIN YPD1"/>
    <property type="match status" value="1"/>
</dbReference>
<dbReference type="InterPro" id="IPR036641">
    <property type="entry name" value="HPT_dom_sf"/>
</dbReference>
<keyword evidence="8" id="KW-0472">Membrane</keyword>
<dbReference type="GO" id="GO:0009927">
    <property type="term" value="F:histidine phosphotransfer kinase activity"/>
    <property type="evidence" value="ECO:0007669"/>
    <property type="project" value="UniProtKB-UniRule"/>
</dbReference>
<keyword evidence="8" id="KW-0812">Transmembrane</keyword>
<dbReference type="Proteomes" id="UP000436088">
    <property type="component" value="Unassembled WGS sequence"/>
</dbReference>
<gene>
    <name evidence="10" type="ORF">F3Y22_tig00112159pilonHSYRG00376</name>
</gene>
<feature type="modified residue" description="Phosphohistidine" evidence="6">
    <location>
        <position position="120"/>
    </location>
</feature>
<dbReference type="SUPFAM" id="SSF47226">
    <property type="entry name" value="Histidine-containing phosphotransfer domain, HPT domain"/>
    <property type="match status" value="1"/>
</dbReference>
<comment type="caution">
    <text evidence="10">The sequence shown here is derived from an EMBL/GenBank/DDBJ whole genome shotgun (WGS) entry which is preliminary data.</text>
</comment>
<keyword evidence="1" id="KW-0963">Cytoplasm</keyword>
<accession>A0A6A2X5P7</accession>
<keyword evidence="5" id="KW-0539">Nucleus</keyword>
<comment type="domain">
    <text evidence="7">Histidine-containing phosphotransfer domain (HPt) contains an active histidine that mediates the phosphotransfer.</text>
</comment>
<evidence type="ECO:0000313" key="11">
    <source>
        <dbReference type="Proteomes" id="UP000436088"/>
    </source>
</evidence>
<keyword evidence="3" id="KW-0007">Acetylation</keyword>
<comment type="subcellular location">
    <subcellularLocation>
        <location evidence="7">Cytoplasm</location>
        <location evidence="7">Cytosol</location>
    </subcellularLocation>
    <subcellularLocation>
        <location evidence="7">Nucleus</location>
    </subcellularLocation>
</comment>
<keyword evidence="8" id="KW-1133">Transmembrane helix</keyword>
<dbReference type="InterPro" id="IPR045871">
    <property type="entry name" value="AHP1-5/YPD1"/>
</dbReference>
<dbReference type="GO" id="GO:0000160">
    <property type="term" value="P:phosphorelay signal transduction system"/>
    <property type="evidence" value="ECO:0007669"/>
    <property type="project" value="UniProtKB-UniRule"/>
</dbReference>